<evidence type="ECO:0000256" key="1">
    <source>
        <dbReference type="SAM" id="SignalP"/>
    </source>
</evidence>
<keyword evidence="1" id="KW-0732">Signal</keyword>
<reference evidence="2" key="1">
    <citation type="submission" date="2023-07" db="EMBL/GenBank/DDBJ databases">
        <title>Genome content predicts the carbon catabolic preferences of heterotrophic bacteria.</title>
        <authorList>
            <person name="Gralka M."/>
        </authorList>
    </citation>
    <scope>NUCLEOTIDE SEQUENCE</scope>
    <source>
        <strain evidence="3">5G01</strain>
        <strain evidence="2">I2M16</strain>
    </source>
</reference>
<feature type="chain" id="PRO_5043319820" evidence="1">
    <location>
        <begin position="20"/>
        <end position="94"/>
    </location>
</feature>
<dbReference type="Gene3D" id="2.20.130.30">
    <property type="entry name" value="Protein of unknown function DUF2782"/>
    <property type="match status" value="1"/>
</dbReference>
<dbReference type="Proteomes" id="UP001169862">
    <property type="component" value="Unassembled WGS sequence"/>
</dbReference>
<dbReference type="InterPro" id="IPR021357">
    <property type="entry name" value="DUF2782"/>
</dbReference>
<evidence type="ECO:0000313" key="3">
    <source>
        <dbReference type="EMBL" id="MDP2522849.1"/>
    </source>
</evidence>
<dbReference type="Pfam" id="PF11191">
    <property type="entry name" value="DUF2782"/>
    <property type="match status" value="1"/>
</dbReference>
<evidence type="ECO:0000313" key="2">
    <source>
        <dbReference type="EMBL" id="MDO6453304.1"/>
    </source>
</evidence>
<protein>
    <submittedName>
        <fullName evidence="2">DUF2782 domain-containing protein</fullName>
    </submittedName>
</protein>
<evidence type="ECO:0000313" key="5">
    <source>
        <dbReference type="Proteomes" id="UP001177341"/>
    </source>
</evidence>
<accession>A0AAW7XJ48</accession>
<evidence type="ECO:0000313" key="4">
    <source>
        <dbReference type="Proteomes" id="UP001169862"/>
    </source>
</evidence>
<dbReference type="RefSeq" id="WP_075174094.1">
    <property type="nucleotide sequence ID" value="NZ_CAXHZV010000013.1"/>
</dbReference>
<dbReference type="GeneID" id="89457920"/>
<comment type="caution">
    <text evidence="2">The sequence shown here is derived from an EMBL/GenBank/DDBJ whole genome shotgun (WGS) entry which is preliminary data.</text>
</comment>
<dbReference type="AlphaFoldDB" id="A0AAW7XJ48"/>
<sequence length="94" mass="10477">MIKYLILALSLSVATITSANELPGAPEGGEPDIRITYKDESTYYEYRVNGILKEIKVVPSVGKPYYLVPAKQGGGMQRVDKSTLLIPKWVIFSW</sequence>
<organism evidence="2 4">
    <name type="scientific">Neptunomonas phycophila</name>
    <dbReference type="NCBI Taxonomy" id="1572645"/>
    <lineage>
        <taxon>Bacteria</taxon>
        <taxon>Pseudomonadati</taxon>
        <taxon>Pseudomonadota</taxon>
        <taxon>Gammaproteobacteria</taxon>
        <taxon>Oceanospirillales</taxon>
        <taxon>Oceanospirillaceae</taxon>
        <taxon>Neptunomonas</taxon>
    </lineage>
</organism>
<name>A0AAW7XJ48_9GAMM</name>
<dbReference type="EMBL" id="JAUYVO010000006">
    <property type="protein sequence ID" value="MDP2522849.1"/>
    <property type="molecule type" value="Genomic_DNA"/>
</dbReference>
<dbReference type="Proteomes" id="UP001177341">
    <property type="component" value="Unassembled WGS sequence"/>
</dbReference>
<gene>
    <name evidence="2" type="ORF">Q4490_06980</name>
    <name evidence="3" type="ORF">Q8W30_09745</name>
</gene>
<keyword evidence="5" id="KW-1185">Reference proteome</keyword>
<feature type="signal peptide" evidence="1">
    <location>
        <begin position="1"/>
        <end position="19"/>
    </location>
</feature>
<proteinExistence type="predicted"/>
<dbReference type="EMBL" id="JAUOPG010000003">
    <property type="protein sequence ID" value="MDO6453304.1"/>
    <property type="molecule type" value="Genomic_DNA"/>
</dbReference>